<dbReference type="SUPFAM" id="SSF52467">
    <property type="entry name" value="DHS-like NAD/FAD-binding domain"/>
    <property type="match status" value="1"/>
</dbReference>
<dbReference type="AlphaFoldDB" id="A0A433H7D1"/>
<evidence type="ECO:0000313" key="1">
    <source>
        <dbReference type="EMBL" id="RUQ24203.1"/>
    </source>
</evidence>
<keyword evidence="2" id="KW-1185">Reference proteome</keyword>
<proteinExistence type="predicted"/>
<dbReference type="Pfam" id="PF13289">
    <property type="entry name" value="SIR2_2"/>
    <property type="match status" value="1"/>
</dbReference>
<organism evidence="1 2">
    <name type="scientific">Peribacillus cavernae</name>
    <dbReference type="NCBI Taxonomy" id="1674310"/>
    <lineage>
        <taxon>Bacteria</taxon>
        <taxon>Bacillati</taxon>
        <taxon>Bacillota</taxon>
        <taxon>Bacilli</taxon>
        <taxon>Bacillales</taxon>
        <taxon>Bacillaceae</taxon>
        <taxon>Peribacillus</taxon>
    </lineage>
</organism>
<reference evidence="1 2" key="1">
    <citation type="submission" date="2018-12" db="EMBL/GenBank/DDBJ databases">
        <title>Bacillus chawlae sp. nov., Bacillus glennii sp. nov., and Bacillus saganii sp. nov. Isolated from the Vehicle Assembly Building at Kennedy Space Center where the Viking Spacecraft were Assembled.</title>
        <authorList>
            <person name="Seuylemezian A."/>
            <person name="Vaishampayan P."/>
        </authorList>
    </citation>
    <scope>NUCLEOTIDE SEQUENCE [LARGE SCALE GENOMIC DNA]</scope>
    <source>
        <strain evidence="1 2">L5</strain>
    </source>
</reference>
<dbReference type="Proteomes" id="UP000267430">
    <property type="component" value="Unassembled WGS sequence"/>
</dbReference>
<evidence type="ECO:0000313" key="2">
    <source>
        <dbReference type="Proteomes" id="UP000267430"/>
    </source>
</evidence>
<comment type="caution">
    <text evidence="1">The sequence shown here is derived from an EMBL/GenBank/DDBJ whole genome shotgun (WGS) entry which is preliminary data.</text>
</comment>
<dbReference type="RefSeq" id="WP_126867343.1">
    <property type="nucleotide sequence ID" value="NZ_JAUSTX010000014.1"/>
</dbReference>
<protein>
    <submittedName>
        <fullName evidence="1">Uncharacterized protein</fullName>
    </submittedName>
</protein>
<dbReference type="InterPro" id="IPR029035">
    <property type="entry name" value="DHS-like_NAD/FAD-binding_dom"/>
</dbReference>
<accession>A0A433H7D1</accession>
<dbReference type="EMBL" id="RYZZ01000055">
    <property type="protein sequence ID" value="RUQ24203.1"/>
    <property type="molecule type" value="Genomic_DNA"/>
</dbReference>
<gene>
    <name evidence="1" type="ORF">ELQ35_22150</name>
</gene>
<name>A0A433H7D1_9BACI</name>
<sequence>MSNYDSYLNSSLEYLKQYIADMKSRPIFFIGSGFSQRYINSPTWFGLLKQLVEDNPEIGMPMQYFIQEHNGDYAKIASELVDYYRTYAWKNHGDEEKFPPFLFESASRSIHLKYKIASILIDLMEQFVAETHELHDEIELIKKLNPQAIITTNYDNLLEMLFPKYEAIVGQQVIRQKKSTNIGHILKIHGSVEDCDSIVIEQEDYDNFFKKQIYLIAKLFTYFMEHPIIFIGYSLSDENIKSILYNVKQIIDAEVEPMIDNMWFIDWSREPTNPDSTPPREKSIPVGNGESVRVNYIKLHTYDKLYEALYQDSVDIEFLKQIEETVYNVVKSDTITNLEVDIASLRYLTDRESLLSTFTLPSAEDEQAATRTLVTFAHINDPNQLALQFTLTATELCERVYDGERKYWSYAYDLINSVYRQTGINLRSSNNAYHVYMRGVSRFSLEMVSLLKKVKEMEPYVINIDGREISYPPEE</sequence>
<dbReference type="OrthoDB" id="5521101at2"/>